<reference evidence="3" key="1">
    <citation type="submission" date="2016-11" db="EMBL/GenBank/DDBJ databases">
        <authorList>
            <person name="Varghese N."/>
            <person name="Submissions S."/>
        </authorList>
    </citation>
    <scope>NUCLEOTIDE SEQUENCE [LARGE SCALE GENOMIC DNA]</scope>
    <source>
        <strain evidence="3">DSM 16219</strain>
    </source>
</reference>
<protein>
    <submittedName>
        <fullName evidence="2">Type IV pilus assembly protein PilO</fullName>
    </submittedName>
</protein>
<evidence type="ECO:0000256" key="1">
    <source>
        <dbReference type="SAM" id="Phobius"/>
    </source>
</evidence>
<name>A0A1M6TTR2_9BACT</name>
<dbReference type="Pfam" id="PF04350">
    <property type="entry name" value="PilO"/>
    <property type="match status" value="1"/>
</dbReference>
<dbReference type="STRING" id="1121393.SAMN02745216_03751"/>
<dbReference type="PANTHER" id="PTHR39555">
    <property type="entry name" value="FIMBRIAL ASSEMBLY PROTEIN PILO-LIKE PROTEIN-RELATED"/>
    <property type="match status" value="1"/>
</dbReference>
<accession>A0A1M6TTR2</accession>
<keyword evidence="1" id="KW-1133">Transmembrane helix</keyword>
<dbReference type="EMBL" id="FQZU01000028">
    <property type="protein sequence ID" value="SHK60319.1"/>
    <property type="molecule type" value="Genomic_DNA"/>
</dbReference>
<keyword evidence="3" id="KW-1185">Reference proteome</keyword>
<dbReference type="RefSeq" id="WP_073477786.1">
    <property type="nucleotide sequence ID" value="NZ_FQZU01000028.1"/>
</dbReference>
<dbReference type="GO" id="GO:0043107">
    <property type="term" value="P:type IV pilus-dependent motility"/>
    <property type="evidence" value="ECO:0007669"/>
    <property type="project" value="InterPro"/>
</dbReference>
<keyword evidence="1" id="KW-0472">Membrane</keyword>
<proteinExistence type="predicted"/>
<dbReference type="Gene3D" id="3.30.70.60">
    <property type="match status" value="1"/>
</dbReference>
<keyword evidence="1" id="KW-0812">Transmembrane</keyword>
<gene>
    <name evidence="2" type="ORF">SAMN02745216_03751</name>
</gene>
<sequence>MAKSKDAPSQLTVFVDKIGQLSRPQRILIFVAAFLVIGALFTFLLFKPYWTQKSELSTKLENKLNEVRVSQAKAAKLPKVREQRKRAEERLAKSAESLPKKKEVPELLDRMSLSGKEAGLEWTLFQPRPEVEYPEDSYVEMPVEMIVEGDYHGIASFFDKVAHLPRIVNINRYDIVPNNEQNGGWRRLVCTCQAVTYRFLEPEATDANKKKTSKK</sequence>
<organism evidence="2 3">
    <name type="scientific">Desulfatibacillum alkenivorans DSM 16219</name>
    <dbReference type="NCBI Taxonomy" id="1121393"/>
    <lineage>
        <taxon>Bacteria</taxon>
        <taxon>Pseudomonadati</taxon>
        <taxon>Thermodesulfobacteriota</taxon>
        <taxon>Desulfobacteria</taxon>
        <taxon>Desulfobacterales</taxon>
        <taxon>Desulfatibacillaceae</taxon>
        <taxon>Desulfatibacillum</taxon>
    </lineage>
</organism>
<dbReference type="GO" id="GO:0043683">
    <property type="term" value="P:type IV pilus assembly"/>
    <property type="evidence" value="ECO:0007669"/>
    <property type="project" value="InterPro"/>
</dbReference>
<feature type="transmembrane region" description="Helical" evidence="1">
    <location>
        <begin position="27"/>
        <end position="50"/>
    </location>
</feature>
<dbReference type="AlphaFoldDB" id="A0A1M6TTR2"/>
<dbReference type="InterPro" id="IPR007445">
    <property type="entry name" value="PilO"/>
</dbReference>
<dbReference type="Proteomes" id="UP000183994">
    <property type="component" value="Unassembled WGS sequence"/>
</dbReference>
<evidence type="ECO:0000313" key="2">
    <source>
        <dbReference type="EMBL" id="SHK60319.1"/>
    </source>
</evidence>
<dbReference type="PANTHER" id="PTHR39555:SF1">
    <property type="entry name" value="TYPE IV PILUS INNER MEMBRANE COMPONENT PILO"/>
    <property type="match status" value="1"/>
</dbReference>
<evidence type="ECO:0000313" key="3">
    <source>
        <dbReference type="Proteomes" id="UP000183994"/>
    </source>
</evidence>
<dbReference type="InterPro" id="IPR014717">
    <property type="entry name" value="Transl_elong_EF1B/ribsomal_bS6"/>
</dbReference>
<dbReference type="OrthoDB" id="5502253at2"/>